<comment type="caution">
    <text evidence="1">The sequence shown here is derived from an EMBL/GenBank/DDBJ whole genome shotgun (WGS) entry which is preliminary data.</text>
</comment>
<protein>
    <submittedName>
        <fullName evidence="1">Uncharacterized protein</fullName>
    </submittedName>
</protein>
<sequence length="48" mass="5295">MAAFTEKMQSGWASARYNEGPEIRAAKVALAKVLLCPLDSNLVHKLQH</sequence>
<organism evidence="1 2">
    <name type="scientific">Methylorubrum aminovorans</name>
    <dbReference type="NCBI Taxonomy" id="269069"/>
    <lineage>
        <taxon>Bacteria</taxon>
        <taxon>Pseudomonadati</taxon>
        <taxon>Pseudomonadota</taxon>
        <taxon>Alphaproteobacteria</taxon>
        <taxon>Hyphomicrobiales</taxon>
        <taxon>Methylobacteriaceae</taxon>
        <taxon>Methylorubrum</taxon>
    </lineage>
</organism>
<accession>A0ABQ4UCP5</accession>
<reference evidence="1" key="2">
    <citation type="submission" date="2021-08" db="EMBL/GenBank/DDBJ databases">
        <authorList>
            <person name="Tani A."/>
            <person name="Ola A."/>
            <person name="Ogura Y."/>
            <person name="Katsura K."/>
            <person name="Hayashi T."/>
        </authorList>
    </citation>
    <scope>NUCLEOTIDE SEQUENCE</scope>
    <source>
        <strain evidence="1">NBRC 15686</strain>
    </source>
</reference>
<reference evidence="1" key="1">
    <citation type="journal article" date="2021" name="Front. Microbiol.">
        <title>Comprehensive Comparative Genomics and Phenotyping of Methylobacterium Species.</title>
        <authorList>
            <person name="Alessa O."/>
            <person name="Ogura Y."/>
            <person name="Fujitani Y."/>
            <person name="Takami H."/>
            <person name="Hayashi T."/>
            <person name="Sahin N."/>
            <person name="Tani A."/>
        </authorList>
    </citation>
    <scope>NUCLEOTIDE SEQUENCE</scope>
    <source>
        <strain evidence="1">NBRC 15686</strain>
    </source>
</reference>
<gene>
    <name evidence="1" type="ORF">LNAOJCKE_1453</name>
</gene>
<dbReference type="EMBL" id="BPRC01000003">
    <property type="protein sequence ID" value="GJE64253.1"/>
    <property type="molecule type" value="Genomic_DNA"/>
</dbReference>
<dbReference type="Proteomes" id="UP001055039">
    <property type="component" value="Unassembled WGS sequence"/>
</dbReference>
<dbReference type="RefSeq" id="WP_238223557.1">
    <property type="nucleotide sequence ID" value="NZ_BAAADH010000106.1"/>
</dbReference>
<evidence type="ECO:0000313" key="2">
    <source>
        <dbReference type="Proteomes" id="UP001055039"/>
    </source>
</evidence>
<keyword evidence="2" id="KW-1185">Reference proteome</keyword>
<proteinExistence type="predicted"/>
<evidence type="ECO:0000313" key="1">
    <source>
        <dbReference type="EMBL" id="GJE64253.1"/>
    </source>
</evidence>
<name>A0ABQ4UCP5_9HYPH</name>